<gene>
    <name evidence="3" type="ORF">NCTC10437_02673</name>
</gene>
<name>A0A3S4TAP2_MYCAU</name>
<keyword evidence="1" id="KW-0812">Transmembrane</keyword>
<feature type="domain" description="DUF4190" evidence="2">
    <location>
        <begin position="40"/>
        <end position="105"/>
    </location>
</feature>
<keyword evidence="4" id="KW-1185">Reference proteome</keyword>
<sequence>MSEPPPPPPPGAYPGPPGGYPPPLYGGYPAIPPVGPKNGMGTAALVVAIVGLLSCWTVVGGVVLGITAIVLGVLGRGRVKKGEATNGGVATGGIVLGAVAIVAGLAFIAIYATLGWAMFKEVGGGDYIDCISRAGDDQAAVEQCANEFSQRVEDEFSVTVTPTP</sequence>
<evidence type="ECO:0000313" key="4">
    <source>
        <dbReference type="Proteomes" id="UP000279306"/>
    </source>
</evidence>
<dbReference type="OrthoDB" id="4557756at2"/>
<keyword evidence="1" id="KW-0472">Membrane</keyword>
<feature type="transmembrane region" description="Helical" evidence="1">
    <location>
        <begin position="94"/>
        <end position="119"/>
    </location>
</feature>
<protein>
    <recommendedName>
        <fullName evidence="2">DUF4190 domain-containing protein</fullName>
    </recommendedName>
</protein>
<evidence type="ECO:0000256" key="1">
    <source>
        <dbReference type="SAM" id="Phobius"/>
    </source>
</evidence>
<dbReference type="Proteomes" id="UP000279306">
    <property type="component" value="Chromosome"/>
</dbReference>
<evidence type="ECO:0000259" key="2">
    <source>
        <dbReference type="Pfam" id="PF13828"/>
    </source>
</evidence>
<dbReference type="InterPro" id="IPR025241">
    <property type="entry name" value="DUF4190"/>
</dbReference>
<keyword evidence="1" id="KW-1133">Transmembrane helix</keyword>
<dbReference type="RefSeq" id="WP_048633834.1">
    <property type="nucleotide sequence ID" value="NZ_CVQQ01000014.1"/>
</dbReference>
<dbReference type="EMBL" id="LR134356">
    <property type="protein sequence ID" value="VEG54812.1"/>
    <property type="molecule type" value="Genomic_DNA"/>
</dbReference>
<accession>A0A3S4TAP2</accession>
<dbReference type="Pfam" id="PF13828">
    <property type="entry name" value="DUF4190"/>
    <property type="match status" value="1"/>
</dbReference>
<dbReference type="KEGG" id="mauu:NCTC10437_02673"/>
<dbReference type="STRING" id="1791.GCA_001049355_03969"/>
<proteinExistence type="predicted"/>
<evidence type="ECO:0000313" key="3">
    <source>
        <dbReference type="EMBL" id="VEG54812.1"/>
    </source>
</evidence>
<feature type="transmembrane region" description="Helical" evidence="1">
    <location>
        <begin position="43"/>
        <end position="74"/>
    </location>
</feature>
<organism evidence="3 4">
    <name type="scientific">Mycolicibacterium aurum</name>
    <name type="common">Mycobacterium aurum</name>
    <dbReference type="NCBI Taxonomy" id="1791"/>
    <lineage>
        <taxon>Bacteria</taxon>
        <taxon>Bacillati</taxon>
        <taxon>Actinomycetota</taxon>
        <taxon>Actinomycetes</taxon>
        <taxon>Mycobacteriales</taxon>
        <taxon>Mycobacteriaceae</taxon>
        <taxon>Mycolicibacterium</taxon>
    </lineage>
</organism>
<dbReference type="AlphaFoldDB" id="A0A3S4TAP2"/>
<reference evidence="3 4" key="1">
    <citation type="submission" date="2018-12" db="EMBL/GenBank/DDBJ databases">
        <authorList>
            <consortium name="Pathogen Informatics"/>
        </authorList>
    </citation>
    <scope>NUCLEOTIDE SEQUENCE [LARGE SCALE GENOMIC DNA]</scope>
    <source>
        <strain evidence="3 4">NCTC10437</strain>
    </source>
</reference>